<organism evidence="2 3">
    <name type="scientific">Rhynchophorus ferrugineus</name>
    <name type="common">Red palm weevil</name>
    <name type="synonym">Curculio ferrugineus</name>
    <dbReference type="NCBI Taxonomy" id="354439"/>
    <lineage>
        <taxon>Eukaryota</taxon>
        <taxon>Metazoa</taxon>
        <taxon>Ecdysozoa</taxon>
        <taxon>Arthropoda</taxon>
        <taxon>Hexapoda</taxon>
        <taxon>Insecta</taxon>
        <taxon>Pterygota</taxon>
        <taxon>Neoptera</taxon>
        <taxon>Endopterygota</taxon>
        <taxon>Coleoptera</taxon>
        <taxon>Polyphaga</taxon>
        <taxon>Cucujiformia</taxon>
        <taxon>Curculionidae</taxon>
        <taxon>Dryophthorinae</taxon>
        <taxon>Rhynchophorus</taxon>
    </lineage>
</organism>
<protein>
    <submittedName>
        <fullName evidence="2">Uncharacterized protein</fullName>
    </submittedName>
</protein>
<gene>
    <name evidence="2" type="ORF">GWI33_013963</name>
</gene>
<accession>A0A834M7B9</accession>
<feature type="region of interest" description="Disordered" evidence="1">
    <location>
        <begin position="212"/>
        <end position="233"/>
    </location>
</feature>
<comment type="caution">
    <text evidence="2">The sequence shown here is derived from an EMBL/GenBank/DDBJ whole genome shotgun (WGS) entry which is preliminary data.</text>
</comment>
<dbReference type="EMBL" id="JAACXV010013489">
    <property type="protein sequence ID" value="KAF7273328.1"/>
    <property type="molecule type" value="Genomic_DNA"/>
</dbReference>
<proteinExistence type="predicted"/>
<keyword evidence="3" id="KW-1185">Reference proteome</keyword>
<dbReference type="Proteomes" id="UP000625711">
    <property type="component" value="Unassembled WGS sequence"/>
</dbReference>
<name>A0A834M7B9_RHYFE</name>
<dbReference type="OrthoDB" id="8195432at2759"/>
<reference evidence="2" key="1">
    <citation type="submission" date="2020-08" db="EMBL/GenBank/DDBJ databases">
        <title>Genome sequencing and assembly of the red palm weevil Rhynchophorus ferrugineus.</title>
        <authorList>
            <person name="Dias G.B."/>
            <person name="Bergman C.M."/>
            <person name="Manee M."/>
        </authorList>
    </citation>
    <scope>NUCLEOTIDE SEQUENCE</scope>
    <source>
        <strain evidence="2">AA-2017</strain>
        <tissue evidence="2">Whole larva</tissue>
    </source>
</reference>
<evidence type="ECO:0000313" key="2">
    <source>
        <dbReference type="EMBL" id="KAF7273328.1"/>
    </source>
</evidence>
<feature type="compositionally biased region" description="Basic residues" evidence="1">
    <location>
        <begin position="1"/>
        <end position="10"/>
    </location>
</feature>
<evidence type="ECO:0000313" key="3">
    <source>
        <dbReference type="Proteomes" id="UP000625711"/>
    </source>
</evidence>
<evidence type="ECO:0000256" key="1">
    <source>
        <dbReference type="SAM" id="MobiDB-lite"/>
    </source>
</evidence>
<feature type="region of interest" description="Disordered" evidence="1">
    <location>
        <begin position="1"/>
        <end position="25"/>
    </location>
</feature>
<sequence length="233" mass="25892">MEKRITRKKTIGIELPPPKEANMNEGLEEPHLTTALDPGNIDPIDIPSIDVRTSNEWVNKIDGPGELEAVRYEILLLRLESIKGLKTSPIINGKVARAVWTKKPKILKLGKTYILDPKVISDKYHDQAHREKVAKYADNSKLVTTIHNNTNANWVTVLSFTLNNKGVWSTQSAKSLLGQKLLRHKDIALISTLTLIGGLAACRKLNLRSSISKQSPLTRPTSRLNTNPRTGIG</sequence>
<dbReference type="AlphaFoldDB" id="A0A834M7B9"/>